<keyword evidence="4" id="KW-1185">Reference proteome</keyword>
<name>A0A919UHE3_9MICO</name>
<evidence type="ECO:0000313" key="4">
    <source>
        <dbReference type="Proteomes" id="UP000652354"/>
    </source>
</evidence>
<feature type="transmembrane region" description="Helical" evidence="2">
    <location>
        <begin position="157"/>
        <end position="174"/>
    </location>
</feature>
<evidence type="ECO:0000313" key="3">
    <source>
        <dbReference type="EMBL" id="GIG55329.1"/>
    </source>
</evidence>
<feature type="compositionally biased region" description="Low complexity" evidence="1">
    <location>
        <begin position="1"/>
        <end position="19"/>
    </location>
</feature>
<accession>A0A919UHE3</accession>
<organism evidence="3 4">
    <name type="scientific">Demequina activiva</name>
    <dbReference type="NCBI Taxonomy" id="1582364"/>
    <lineage>
        <taxon>Bacteria</taxon>
        <taxon>Bacillati</taxon>
        <taxon>Actinomycetota</taxon>
        <taxon>Actinomycetes</taxon>
        <taxon>Micrococcales</taxon>
        <taxon>Demequinaceae</taxon>
        <taxon>Demequina</taxon>
    </lineage>
</organism>
<evidence type="ECO:0000256" key="1">
    <source>
        <dbReference type="SAM" id="MobiDB-lite"/>
    </source>
</evidence>
<reference evidence="3" key="1">
    <citation type="submission" date="2021-01" db="EMBL/GenBank/DDBJ databases">
        <title>Whole genome shotgun sequence of Demequina activiva NBRC 110675.</title>
        <authorList>
            <person name="Komaki H."/>
            <person name="Tamura T."/>
        </authorList>
    </citation>
    <scope>NUCLEOTIDE SEQUENCE</scope>
    <source>
        <strain evidence="3">NBRC 110675</strain>
    </source>
</reference>
<feature type="compositionally biased region" description="Low complexity" evidence="1">
    <location>
        <begin position="28"/>
        <end position="69"/>
    </location>
</feature>
<gene>
    <name evidence="3" type="ORF">Dac01nite_20810</name>
</gene>
<dbReference type="RefSeq" id="WP_203656731.1">
    <property type="nucleotide sequence ID" value="NZ_BONR01000005.1"/>
</dbReference>
<feature type="transmembrane region" description="Helical" evidence="2">
    <location>
        <begin position="96"/>
        <end position="117"/>
    </location>
</feature>
<dbReference type="EMBL" id="BONR01000005">
    <property type="protein sequence ID" value="GIG55329.1"/>
    <property type="molecule type" value="Genomic_DNA"/>
</dbReference>
<keyword evidence="2" id="KW-0472">Membrane</keyword>
<keyword evidence="2" id="KW-1133">Transmembrane helix</keyword>
<proteinExistence type="predicted"/>
<keyword evidence="2" id="KW-0812">Transmembrane</keyword>
<comment type="caution">
    <text evidence="3">The sequence shown here is derived from an EMBL/GenBank/DDBJ whole genome shotgun (WGS) entry which is preliminary data.</text>
</comment>
<evidence type="ECO:0000256" key="2">
    <source>
        <dbReference type="SAM" id="Phobius"/>
    </source>
</evidence>
<feature type="region of interest" description="Disordered" evidence="1">
    <location>
        <begin position="1"/>
        <end position="86"/>
    </location>
</feature>
<protein>
    <submittedName>
        <fullName evidence="3">Uncharacterized protein</fullName>
    </submittedName>
</protein>
<feature type="transmembrane region" description="Helical" evidence="2">
    <location>
        <begin position="123"/>
        <end position="145"/>
    </location>
</feature>
<feature type="transmembrane region" description="Helical" evidence="2">
    <location>
        <begin position="194"/>
        <end position="220"/>
    </location>
</feature>
<dbReference type="AlphaFoldDB" id="A0A919UHE3"/>
<sequence>MADDASAPSGSEEAPAAPKRAPRKSPVRKPAATKAPATRRPAAANAAAPASASAQDVAPPADAASDAPAAEPPASAPAVEPSHSRSILDRVRENRVGPVTAGLIVALVVGLLLSVLVASEPSVLAMTILGALLAAAVGFAVRYLATGPSLLLQAETFLVTVIGIHLMGVTGMVGGDIPLLSELGAQGPGFNEALLVALATPPVSTGGLFAGVVAAIIVGWGRRVDPV</sequence>
<dbReference type="Proteomes" id="UP000652354">
    <property type="component" value="Unassembled WGS sequence"/>
</dbReference>